<dbReference type="Proteomes" id="UP001185922">
    <property type="component" value="Unassembled WGS sequence"/>
</dbReference>
<gene>
    <name evidence="2" type="ORF">R3Q15_02310</name>
</gene>
<proteinExistence type="predicted"/>
<reference evidence="2" key="1">
    <citation type="submission" date="2023-10" db="EMBL/GenBank/DDBJ databases">
        <title>Development of a sustainable strategy for remediation of hydrocarbon-contaminated territories based on the waste exchange concept.</title>
        <authorList>
            <person name="Krivoruchko A."/>
        </authorList>
    </citation>
    <scope>NUCLEOTIDE SEQUENCE</scope>
    <source>
        <strain evidence="2">IEGM 1279</strain>
    </source>
</reference>
<dbReference type="RefSeq" id="WP_317510203.1">
    <property type="nucleotide sequence ID" value="NZ_JAWLKH010000002.1"/>
</dbReference>
<organism evidence="2 3">
    <name type="scientific">Gordonia amicalis</name>
    <dbReference type="NCBI Taxonomy" id="89053"/>
    <lineage>
        <taxon>Bacteria</taxon>
        <taxon>Bacillati</taxon>
        <taxon>Actinomycetota</taxon>
        <taxon>Actinomycetes</taxon>
        <taxon>Mycobacteriales</taxon>
        <taxon>Gordoniaceae</taxon>
        <taxon>Gordonia</taxon>
    </lineage>
</organism>
<accession>A0AAE4U7V6</accession>
<dbReference type="EMBL" id="JAWLKH010000002">
    <property type="protein sequence ID" value="MDV6310743.1"/>
    <property type="molecule type" value="Genomic_DNA"/>
</dbReference>
<evidence type="ECO:0000313" key="3">
    <source>
        <dbReference type="Proteomes" id="UP001185922"/>
    </source>
</evidence>
<protein>
    <submittedName>
        <fullName evidence="2">Uncharacterized protein</fullName>
    </submittedName>
</protein>
<dbReference type="AlphaFoldDB" id="A0AAE4U7V6"/>
<comment type="caution">
    <text evidence="2">The sequence shown here is derived from an EMBL/GenBank/DDBJ whole genome shotgun (WGS) entry which is preliminary data.</text>
</comment>
<feature type="region of interest" description="Disordered" evidence="1">
    <location>
        <begin position="54"/>
        <end position="93"/>
    </location>
</feature>
<sequence length="93" mass="9888">MSKTPHSSSGKSPRGGRRGRARHRQISVRGIRRDQPDIAKLGRAVISVALAEAERAAAADAAARGTQAKTPPQLDDPRSSGQTQERPDGEAHD</sequence>
<name>A0AAE4U7V6_9ACTN</name>
<feature type="compositionally biased region" description="Basic residues" evidence="1">
    <location>
        <begin position="14"/>
        <end position="26"/>
    </location>
</feature>
<feature type="region of interest" description="Disordered" evidence="1">
    <location>
        <begin position="1"/>
        <end position="37"/>
    </location>
</feature>
<evidence type="ECO:0000256" key="1">
    <source>
        <dbReference type="SAM" id="MobiDB-lite"/>
    </source>
</evidence>
<evidence type="ECO:0000313" key="2">
    <source>
        <dbReference type="EMBL" id="MDV6310743.1"/>
    </source>
</evidence>